<accession>A0A0W8FZI0</accession>
<proteinExistence type="predicted"/>
<feature type="domain" description="MrpA C-terminal/MbhE" evidence="2">
    <location>
        <begin position="28"/>
        <end position="80"/>
    </location>
</feature>
<evidence type="ECO:0000313" key="3">
    <source>
        <dbReference type="EMBL" id="KUG26304.1"/>
    </source>
</evidence>
<evidence type="ECO:0000256" key="1">
    <source>
        <dbReference type="SAM" id="Phobius"/>
    </source>
</evidence>
<comment type="caution">
    <text evidence="3">The sequence shown here is derived from an EMBL/GenBank/DDBJ whole genome shotgun (WGS) entry which is preliminary data.</text>
</comment>
<dbReference type="InterPro" id="IPR046806">
    <property type="entry name" value="MrpA_C/MbhE"/>
</dbReference>
<keyword evidence="1" id="KW-0812">Transmembrane</keyword>
<dbReference type="Pfam" id="PF20501">
    <property type="entry name" value="MbhE"/>
    <property type="match status" value="1"/>
</dbReference>
<keyword evidence="1" id="KW-0472">Membrane</keyword>
<evidence type="ECO:0000259" key="2">
    <source>
        <dbReference type="Pfam" id="PF20501"/>
    </source>
</evidence>
<dbReference type="EMBL" id="LNQE01000489">
    <property type="protein sequence ID" value="KUG26304.1"/>
    <property type="molecule type" value="Genomic_DNA"/>
</dbReference>
<keyword evidence="1" id="KW-1133">Transmembrane helix</keyword>
<protein>
    <recommendedName>
        <fullName evidence="2">MrpA C-terminal/MbhE domain-containing protein</fullName>
    </recommendedName>
</protein>
<reference evidence="3" key="1">
    <citation type="journal article" date="2015" name="Proc. Natl. Acad. Sci. U.S.A.">
        <title>Networks of energetic and metabolic interactions define dynamics in microbial communities.</title>
        <authorList>
            <person name="Embree M."/>
            <person name="Liu J.K."/>
            <person name="Al-Bassam M.M."/>
            <person name="Zengler K."/>
        </authorList>
    </citation>
    <scope>NUCLEOTIDE SEQUENCE</scope>
</reference>
<organism evidence="3">
    <name type="scientific">hydrocarbon metagenome</name>
    <dbReference type="NCBI Taxonomy" id="938273"/>
    <lineage>
        <taxon>unclassified sequences</taxon>
        <taxon>metagenomes</taxon>
        <taxon>ecological metagenomes</taxon>
    </lineage>
</organism>
<name>A0A0W8FZI0_9ZZZZ</name>
<dbReference type="AlphaFoldDB" id="A0A0W8FZI0"/>
<feature type="transmembrane region" description="Helical" evidence="1">
    <location>
        <begin position="60"/>
        <end position="77"/>
    </location>
</feature>
<sequence length="87" mass="9615">MYAAYGLPYRGDSAALVNQEISLTGTPVASSYYIENAMKDANTPNMVTSVLGDYRSFDTLGEEVVIFAAGIICFLLLKREKKREARK</sequence>
<gene>
    <name evidence="3" type="ORF">ASZ90_003862</name>
</gene>